<evidence type="ECO:0000313" key="6">
    <source>
        <dbReference type="Proteomes" id="UP000256845"/>
    </source>
</evidence>
<dbReference type="Proteomes" id="UP000256845">
    <property type="component" value="Unassembled WGS sequence"/>
</dbReference>
<evidence type="ECO:0000256" key="4">
    <source>
        <dbReference type="PIRSR" id="PIRSR633199-2"/>
    </source>
</evidence>
<feature type="binding site" evidence="4">
    <location>
        <position position="68"/>
    </location>
    <ligand>
        <name>substrate</name>
    </ligand>
</feature>
<organism evidence="5 6">
    <name type="scientific">Aestuariispira insulae</name>
    <dbReference type="NCBI Taxonomy" id="1461337"/>
    <lineage>
        <taxon>Bacteria</taxon>
        <taxon>Pseudomonadati</taxon>
        <taxon>Pseudomonadota</taxon>
        <taxon>Alphaproteobacteria</taxon>
        <taxon>Rhodospirillales</taxon>
        <taxon>Kiloniellaceae</taxon>
        <taxon>Aestuariispira</taxon>
    </lineage>
</organism>
<dbReference type="GO" id="GO:0016403">
    <property type="term" value="F:dimethylargininase activity"/>
    <property type="evidence" value="ECO:0007669"/>
    <property type="project" value="TreeGrafter"/>
</dbReference>
<feature type="binding site" evidence="4">
    <location>
        <position position="138"/>
    </location>
    <ligand>
        <name>substrate</name>
    </ligand>
</feature>
<feature type="active site" description="Proton donor" evidence="3">
    <location>
        <position position="169"/>
    </location>
</feature>
<evidence type="ECO:0000313" key="5">
    <source>
        <dbReference type="EMBL" id="RED53787.1"/>
    </source>
</evidence>
<feature type="binding site" evidence="4">
    <location>
        <begin position="73"/>
        <end position="74"/>
    </location>
    <ligand>
        <name>substrate</name>
    </ligand>
</feature>
<dbReference type="RefSeq" id="WP_115934895.1">
    <property type="nucleotide sequence ID" value="NZ_QRDW01000001.1"/>
</dbReference>
<dbReference type="OrthoDB" id="9790596at2"/>
<dbReference type="GO" id="GO:0006525">
    <property type="term" value="P:arginine metabolic process"/>
    <property type="evidence" value="ECO:0007669"/>
    <property type="project" value="TreeGrafter"/>
</dbReference>
<gene>
    <name evidence="5" type="ORF">DFP90_101586</name>
</gene>
<dbReference type="GO" id="GO:0045429">
    <property type="term" value="P:positive regulation of nitric oxide biosynthetic process"/>
    <property type="evidence" value="ECO:0007669"/>
    <property type="project" value="TreeGrafter"/>
</dbReference>
<evidence type="ECO:0000256" key="2">
    <source>
        <dbReference type="ARBA" id="ARBA00022801"/>
    </source>
</evidence>
<dbReference type="GO" id="GO:0000052">
    <property type="term" value="P:citrulline metabolic process"/>
    <property type="evidence" value="ECO:0007669"/>
    <property type="project" value="TreeGrafter"/>
</dbReference>
<dbReference type="Gene3D" id="3.75.10.10">
    <property type="entry name" value="L-arginine/glycine Amidinotransferase, Chain A"/>
    <property type="match status" value="1"/>
</dbReference>
<name>A0A3D9HWD8_9PROT</name>
<dbReference type="InterPro" id="IPR033199">
    <property type="entry name" value="DDAH-like"/>
</dbReference>
<keyword evidence="6" id="KW-1185">Reference proteome</keyword>
<reference evidence="5 6" key="1">
    <citation type="submission" date="2018-07" db="EMBL/GenBank/DDBJ databases">
        <title>Genomic Encyclopedia of Type Strains, Phase III (KMG-III): the genomes of soil and plant-associated and newly described type strains.</title>
        <authorList>
            <person name="Whitman W."/>
        </authorList>
    </citation>
    <scope>NUCLEOTIDE SEQUENCE [LARGE SCALE GENOMIC DNA]</scope>
    <source>
        <strain evidence="5 6">CECT 8488</strain>
    </source>
</reference>
<dbReference type="GO" id="GO:0016597">
    <property type="term" value="F:amino acid binding"/>
    <property type="evidence" value="ECO:0007669"/>
    <property type="project" value="TreeGrafter"/>
</dbReference>
<protein>
    <submittedName>
        <fullName evidence="5">Dimethylargininase</fullName>
    </submittedName>
</protein>
<dbReference type="SUPFAM" id="SSF55909">
    <property type="entry name" value="Pentein"/>
    <property type="match status" value="1"/>
</dbReference>
<feature type="binding site" evidence="4">
    <location>
        <position position="26"/>
    </location>
    <ligand>
        <name>substrate</name>
    </ligand>
</feature>
<feature type="active site" description="Nucleophile" evidence="3">
    <location>
        <position position="256"/>
    </location>
</feature>
<evidence type="ECO:0000256" key="1">
    <source>
        <dbReference type="ARBA" id="ARBA00008532"/>
    </source>
</evidence>
<comment type="caution">
    <text evidence="5">The sequence shown here is derived from an EMBL/GenBank/DDBJ whole genome shotgun (WGS) entry which is preliminary data.</text>
</comment>
<comment type="similarity">
    <text evidence="1">Belongs to the DDAH family.</text>
</comment>
<dbReference type="EMBL" id="QRDW01000001">
    <property type="protein sequence ID" value="RED53787.1"/>
    <property type="molecule type" value="Genomic_DNA"/>
</dbReference>
<feature type="binding site" evidence="4">
    <location>
        <position position="250"/>
    </location>
    <ligand>
        <name>substrate</name>
    </ligand>
</feature>
<proteinExistence type="inferred from homology"/>
<dbReference type="AlphaFoldDB" id="A0A3D9HWD8"/>
<feature type="binding site" evidence="4">
    <location>
        <position position="93"/>
    </location>
    <ligand>
        <name>substrate</name>
    </ligand>
</feature>
<keyword evidence="2" id="KW-0378">Hydrolase</keyword>
<sequence length="265" mass="28672">MSQQGRSYQFTNAICRVPAHSIIDGLRAEDTGTPSPDQFRSDHGLYIAALEKAGIEVEVLPALEEFPDSVFVEDPALCLPDLAVVLRPGAESREGEAQAIRPALETYYDTILTIEDGFVDGGDILMTDDSILVGLSARTNQAGFEELKGKLATHGHKVEKVDTPEGVLHFKTDCSLLDSSTILATYRLKDAACFSGFKVLEVPRGEETAANSIRVNDRVIVSQGFPKTAQMLEDAGYRVEIVPTQQAALVDGGPSCMSLRFAPNK</sequence>
<evidence type="ECO:0000256" key="3">
    <source>
        <dbReference type="PIRSR" id="PIRSR633199-1"/>
    </source>
</evidence>
<dbReference type="PANTHER" id="PTHR12737">
    <property type="entry name" value="DIMETHYLARGININE DIMETHYLAMINOHYDROLASE"/>
    <property type="match status" value="1"/>
</dbReference>
<accession>A0A3D9HWD8</accession>
<dbReference type="PANTHER" id="PTHR12737:SF9">
    <property type="entry name" value="DIMETHYLARGININASE"/>
    <property type="match status" value="1"/>
</dbReference>